<organism evidence="2 3">
    <name type="scientific">Pseudonocardia aurantiaca</name>
    <dbReference type="NCBI Taxonomy" id="75290"/>
    <lineage>
        <taxon>Bacteria</taxon>
        <taxon>Bacillati</taxon>
        <taxon>Actinomycetota</taxon>
        <taxon>Actinomycetes</taxon>
        <taxon>Pseudonocardiales</taxon>
        <taxon>Pseudonocardiaceae</taxon>
        <taxon>Pseudonocardia</taxon>
    </lineage>
</organism>
<gene>
    <name evidence="2" type="ORF">ACFSCY_25835</name>
</gene>
<reference evidence="3" key="1">
    <citation type="journal article" date="2019" name="Int. J. Syst. Evol. Microbiol.">
        <title>The Global Catalogue of Microorganisms (GCM) 10K type strain sequencing project: providing services to taxonomists for standard genome sequencing and annotation.</title>
        <authorList>
            <consortium name="The Broad Institute Genomics Platform"/>
            <consortium name="The Broad Institute Genome Sequencing Center for Infectious Disease"/>
            <person name="Wu L."/>
            <person name="Ma J."/>
        </authorList>
    </citation>
    <scope>NUCLEOTIDE SEQUENCE [LARGE SCALE GENOMIC DNA]</scope>
    <source>
        <strain evidence="3">JCM 12165</strain>
    </source>
</reference>
<dbReference type="Gene3D" id="3.40.50.1820">
    <property type="entry name" value="alpha/beta hydrolase"/>
    <property type="match status" value="1"/>
</dbReference>
<name>A0ABW4FQW2_9PSEU</name>
<evidence type="ECO:0000313" key="2">
    <source>
        <dbReference type="EMBL" id="MFD1532849.1"/>
    </source>
</evidence>
<protein>
    <submittedName>
        <fullName evidence="2">Alpha/beta fold hydrolase</fullName>
    </submittedName>
</protein>
<dbReference type="PANTHER" id="PTHR43433">
    <property type="entry name" value="HYDROLASE, ALPHA/BETA FOLD FAMILY PROTEIN"/>
    <property type="match status" value="1"/>
</dbReference>
<comment type="caution">
    <text evidence="2">The sequence shown here is derived from an EMBL/GenBank/DDBJ whole genome shotgun (WGS) entry which is preliminary data.</text>
</comment>
<proteinExistence type="predicted"/>
<feature type="domain" description="AB hydrolase-1" evidence="1">
    <location>
        <begin position="22"/>
        <end position="246"/>
    </location>
</feature>
<keyword evidence="3" id="KW-1185">Reference proteome</keyword>
<evidence type="ECO:0000313" key="3">
    <source>
        <dbReference type="Proteomes" id="UP001597145"/>
    </source>
</evidence>
<dbReference type="InterPro" id="IPR000073">
    <property type="entry name" value="AB_hydrolase_1"/>
</dbReference>
<dbReference type="Proteomes" id="UP001597145">
    <property type="component" value="Unassembled WGS sequence"/>
</dbReference>
<dbReference type="InterPro" id="IPR029058">
    <property type="entry name" value="AB_hydrolase_fold"/>
</dbReference>
<dbReference type="PANTHER" id="PTHR43433:SF5">
    <property type="entry name" value="AB HYDROLASE-1 DOMAIN-CONTAINING PROTEIN"/>
    <property type="match status" value="1"/>
</dbReference>
<dbReference type="GO" id="GO:0016787">
    <property type="term" value="F:hydrolase activity"/>
    <property type="evidence" value="ECO:0007669"/>
    <property type="project" value="UniProtKB-KW"/>
</dbReference>
<sequence>MRKDDMYVNGRELAVEVEGAGPTVLMVHGLGGTSNFYQVQAEALAERFRVVRVDSAGAGRSPVADGIGIGSHAEDLAGVLDGLGVDAAAVVGHSMGTLVVRELARRHPGRVSALALLGAVREPADVGRQAQRDRAAVLREKGTAAVAPGVVANALSETTRREKPEVAAFVRELVMRQDAEGYARNCEALAAATEPGPIAPGLPLLLITGSDDKVGPPEASQEIADAHGSGSVEILPGVGHWTALEAARPVTDLLLKFL</sequence>
<dbReference type="InterPro" id="IPR050471">
    <property type="entry name" value="AB_hydrolase"/>
</dbReference>
<dbReference type="RefSeq" id="WP_343986000.1">
    <property type="nucleotide sequence ID" value="NZ_BAAAJG010000027.1"/>
</dbReference>
<dbReference type="Pfam" id="PF00561">
    <property type="entry name" value="Abhydrolase_1"/>
    <property type="match status" value="1"/>
</dbReference>
<dbReference type="PRINTS" id="PR00111">
    <property type="entry name" value="ABHYDROLASE"/>
</dbReference>
<dbReference type="EMBL" id="JBHUCP010000020">
    <property type="protein sequence ID" value="MFD1532849.1"/>
    <property type="molecule type" value="Genomic_DNA"/>
</dbReference>
<accession>A0ABW4FQW2</accession>
<evidence type="ECO:0000259" key="1">
    <source>
        <dbReference type="Pfam" id="PF00561"/>
    </source>
</evidence>
<dbReference type="SUPFAM" id="SSF53474">
    <property type="entry name" value="alpha/beta-Hydrolases"/>
    <property type="match status" value="1"/>
</dbReference>
<keyword evidence="2" id="KW-0378">Hydrolase</keyword>